<protein>
    <submittedName>
        <fullName evidence="1">Uncharacterized protein</fullName>
    </submittedName>
</protein>
<proteinExistence type="predicted"/>
<organism evidence="1 2">
    <name type="scientific">Stachybotrys chartarum (strain CBS 109288 / IBT 7711)</name>
    <name type="common">Toxic black mold</name>
    <name type="synonym">Stilbospora chartarum</name>
    <dbReference type="NCBI Taxonomy" id="1280523"/>
    <lineage>
        <taxon>Eukaryota</taxon>
        <taxon>Fungi</taxon>
        <taxon>Dikarya</taxon>
        <taxon>Ascomycota</taxon>
        <taxon>Pezizomycotina</taxon>
        <taxon>Sordariomycetes</taxon>
        <taxon>Hypocreomycetidae</taxon>
        <taxon>Hypocreales</taxon>
        <taxon>Stachybotryaceae</taxon>
        <taxon>Stachybotrys</taxon>
    </lineage>
</organism>
<sequence length="326" mass="36773">MANPSQAPVLSAADREHFVKYGWIKIESAFTREKAAGMTADVWTRLGMDPNDRSTWKREWTNMPVINAFDASEFAPRAWAAICELSGGEECISPEARTWGDSWIVNLGSVENEGKHVHPKELDTWHVDGDFFVHYLDSPEQGLLVIPFFTDVVPGGGGTVICPDMIPKVAQYLYEHPEGVSPRFIPRGEAEFSGEGTRGWCLDAIQDCSSFIEATGNCGDVYLIHPFMAHCATKNPLRQFRIITNPPISFREPLRFDREDGKYNLVELTVLKALGKERLAGWSITAPREKRIPERLKMQQAMKEEEMKRLKAEGKASVADIKLFWQ</sequence>
<dbReference type="EMBL" id="KL647495">
    <property type="protein sequence ID" value="KEY74733.1"/>
    <property type="molecule type" value="Genomic_DNA"/>
</dbReference>
<dbReference type="SUPFAM" id="SSF51197">
    <property type="entry name" value="Clavaminate synthase-like"/>
    <property type="match status" value="1"/>
</dbReference>
<dbReference type="Proteomes" id="UP000028045">
    <property type="component" value="Unassembled WGS sequence"/>
</dbReference>
<dbReference type="AlphaFoldDB" id="A0A084BB04"/>
<dbReference type="OrthoDB" id="4664297at2759"/>
<name>A0A084BB04_STACB</name>
<keyword evidence="2" id="KW-1185">Reference proteome</keyword>
<dbReference type="Gene3D" id="2.60.120.620">
    <property type="entry name" value="q2cbj1_9rhob like domain"/>
    <property type="match status" value="1"/>
</dbReference>
<dbReference type="HOGENOM" id="CLU_053011_0_0_1"/>
<evidence type="ECO:0000313" key="1">
    <source>
        <dbReference type="EMBL" id="KEY74733.1"/>
    </source>
</evidence>
<evidence type="ECO:0000313" key="2">
    <source>
        <dbReference type="Proteomes" id="UP000028045"/>
    </source>
</evidence>
<reference evidence="1 2" key="1">
    <citation type="journal article" date="2014" name="BMC Genomics">
        <title>Comparative genome sequencing reveals chemotype-specific gene clusters in the toxigenic black mold Stachybotrys.</title>
        <authorList>
            <person name="Semeiks J."/>
            <person name="Borek D."/>
            <person name="Otwinowski Z."/>
            <person name="Grishin N.V."/>
        </authorList>
    </citation>
    <scope>NUCLEOTIDE SEQUENCE [LARGE SCALE GENOMIC DNA]</scope>
    <source>
        <strain evidence="2">CBS 109288 / IBT 7711</strain>
    </source>
</reference>
<gene>
    <name evidence="1" type="ORF">S7711_05479</name>
</gene>
<accession>A0A084BB04</accession>